<keyword evidence="3" id="KW-1185">Reference proteome</keyword>
<feature type="chain" id="PRO_5005218609" evidence="1">
    <location>
        <begin position="20"/>
        <end position="345"/>
    </location>
</feature>
<feature type="signal peptide" evidence="1">
    <location>
        <begin position="1"/>
        <end position="19"/>
    </location>
</feature>
<dbReference type="Pfam" id="PF05150">
    <property type="entry name" value="Legionella_OMP"/>
    <property type="match status" value="1"/>
</dbReference>
<evidence type="ECO:0000256" key="1">
    <source>
        <dbReference type="SAM" id="SignalP"/>
    </source>
</evidence>
<reference evidence="3" key="1">
    <citation type="submission" date="2015-06" db="EMBL/GenBank/DDBJ databases">
        <authorList>
            <person name="Bertelli C."/>
        </authorList>
    </citation>
    <scope>NUCLEOTIDE SEQUENCE [LARGE SCALE GENOMIC DNA]</scope>
    <source>
        <strain evidence="3">CRIB-30</strain>
    </source>
</reference>
<proteinExistence type="predicted"/>
<organism evidence="2 3">
    <name type="scientific">Estrella lausannensis</name>
    <dbReference type="NCBI Taxonomy" id="483423"/>
    <lineage>
        <taxon>Bacteria</taxon>
        <taxon>Pseudomonadati</taxon>
        <taxon>Chlamydiota</taxon>
        <taxon>Chlamydiia</taxon>
        <taxon>Parachlamydiales</taxon>
        <taxon>Candidatus Criblamydiaceae</taxon>
        <taxon>Estrella</taxon>
    </lineage>
</organism>
<accession>A0A0H5DSB3</accession>
<dbReference type="EMBL" id="CWGJ01000014">
    <property type="protein sequence ID" value="CRX38639.1"/>
    <property type="molecule type" value="Genomic_DNA"/>
</dbReference>
<protein>
    <submittedName>
        <fullName evidence="2">Outer membrane protein</fullName>
    </submittedName>
</protein>
<dbReference type="OrthoDB" id="20326at2"/>
<evidence type="ECO:0000313" key="3">
    <source>
        <dbReference type="Proteomes" id="UP000220251"/>
    </source>
</evidence>
<sequence>MKKRIRAFCVASLSLSSLASVNTLSAFDRYDPCCENECGGLPAIYAEAEYLFVKPCVDDLDWAVKSSQNIAGDFNVTGEGSVKHLDPGWKSGFRLKVGKDDIIEDWGVSLGYSYLKGEESAKETRPEGGTLLPTMIHLGNLGASAFNADEARAKWSLRIQTIDILINHPMQCNECHLFNPYFGAEALILNQMIKSEFLAGQEDLSSRWESDYWGVGVVLGMRYDWKLTSCFGFFADVSGRIIRGDADMDDHFRTNVLDALDQDFKFRYNDCLFVPGYKIAVGFSFNQELCGKKFRLDAGYEFMRWHHLPNPRRYVTGSEGLPISTSPSTSALGLHGALIGLQVNF</sequence>
<name>A0A0H5DSB3_9BACT</name>
<dbReference type="AlphaFoldDB" id="A0A0H5DSB3"/>
<gene>
    <name evidence="2" type="ORF">ELAC_1300</name>
</gene>
<dbReference type="RefSeq" id="WP_098038502.1">
    <property type="nucleotide sequence ID" value="NZ_CWGJ01000014.1"/>
</dbReference>
<dbReference type="Proteomes" id="UP000220251">
    <property type="component" value="Unassembled WGS sequence"/>
</dbReference>
<dbReference type="InterPro" id="IPR007825">
    <property type="entry name" value="Major_OMP_Legionella"/>
</dbReference>
<keyword evidence="1" id="KW-0732">Signal</keyword>
<evidence type="ECO:0000313" key="2">
    <source>
        <dbReference type="EMBL" id="CRX38639.1"/>
    </source>
</evidence>